<sequence length="65" mass="7650">MSKHYGKHLSCTVSPQTLWHLRRLARMSGYGDQIGRVVDKLTREKVLELKPKRGYYDECTGHFRD</sequence>
<comment type="caution">
    <text evidence="1">The sequence shown here is derived from an EMBL/GenBank/DDBJ whole genome shotgun (WGS) entry which is preliminary data.</text>
</comment>
<dbReference type="Proteomes" id="UP000195897">
    <property type="component" value="Unassembled WGS sequence"/>
</dbReference>
<evidence type="ECO:0000313" key="2">
    <source>
        <dbReference type="Proteomes" id="UP000195897"/>
    </source>
</evidence>
<gene>
    <name evidence="1" type="ORF">B5F17_14375</name>
</gene>
<evidence type="ECO:0000313" key="1">
    <source>
        <dbReference type="EMBL" id="OUP49530.1"/>
    </source>
</evidence>
<proteinExistence type="predicted"/>
<name>A0A1Y4L144_9FIRM</name>
<reference evidence="2" key="1">
    <citation type="submission" date="2017-04" db="EMBL/GenBank/DDBJ databases">
        <title>Function of individual gut microbiota members based on whole genome sequencing of pure cultures obtained from chicken caecum.</title>
        <authorList>
            <person name="Medvecky M."/>
            <person name="Cejkova D."/>
            <person name="Polansky O."/>
            <person name="Karasova D."/>
            <person name="Kubasova T."/>
            <person name="Cizek A."/>
            <person name="Rychlik I."/>
        </authorList>
    </citation>
    <scope>NUCLEOTIDE SEQUENCE [LARGE SCALE GENOMIC DNA]</scope>
    <source>
        <strain evidence="2">An180</strain>
    </source>
</reference>
<organism evidence="1 2">
    <name type="scientific">Butyricicoccus pullicaecorum</name>
    <dbReference type="NCBI Taxonomy" id="501571"/>
    <lineage>
        <taxon>Bacteria</taxon>
        <taxon>Bacillati</taxon>
        <taxon>Bacillota</taxon>
        <taxon>Clostridia</taxon>
        <taxon>Eubacteriales</taxon>
        <taxon>Butyricicoccaceae</taxon>
        <taxon>Butyricicoccus</taxon>
    </lineage>
</organism>
<dbReference type="RefSeq" id="WP_087374928.1">
    <property type="nucleotide sequence ID" value="NZ_NFKK01000040.1"/>
</dbReference>
<accession>A0A1Y4L144</accession>
<protein>
    <submittedName>
        <fullName evidence="1">Uncharacterized protein</fullName>
    </submittedName>
</protein>
<dbReference type="AlphaFoldDB" id="A0A1Y4L144"/>
<dbReference type="EMBL" id="NFKK01000040">
    <property type="protein sequence ID" value="OUP49530.1"/>
    <property type="molecule type" value="Genomic_DNA"/>
</dbReference>